<protein>
    <recommendedName>
        <fullName evidence="2">DUF4142 domain-containing protein</fullName>
    </recommendedName>
</protein>
<evidence type="ECO:0000313" key="4">
    <source>
        <dbReference type="Proteomes" id="UP001500831"/>
    </source>
</evidence>
<evidence type="ECO:0000313" key="3">
    <source>
        <dbReference type="EMBL" id="GAA2878724.1"/>
    </source>
</evidence>
<reference evidence="3 4" key="1">
    <citation type="journal article" date="2019" name="Int. J. Syst. Evol. Microbiol.">
        <title>The Global Catalogue of Microorganisms (GCM) 10K type strain sequencing project: providing services to taxonomists for standard genome sequencing and annotation.</title>
        <authorList>
            <consortium name="The Broad Institute Genomics Platform"/>
            <consortium name="The Broad Institute Genome Sequencing Center for Infectious Disease"/>
            <person name="Wu L."/>
            <person name="Ma J."/>
        </authorList>
    </citation>
    <scope>NUCLEOTIDE SEQUENCE [LARGE SCALE GENOMIC DNA]</scope>
    <source>
        <strain evidence="3 4">JCM 6242</strain>
    </source>
</reference>
<dbReference type="PANTHER" id="PTHR38593">
    <property type="entry name" value="BLR2558 PROTEIN"/>
    <property type="match status" value="1"/>
</dbReference>
<sequence>MFLRVVFVGAAAVAAVVLMGGPPVSAKVEVEVSEQDRQFLRQAHRGNLTEIAAGKVAQAKGEAEVVRSIGAILVTDHTRLDAALKQTARRLRVSLPSQPAPQEKAVLERVAALSGSAFDQAWIAAMIEGHRMALKLGEQELQAGTSPEVKELATSSAPVIQGHLDQLLKAQETIGTPRAVPAGDGGRAWSQAAKQWHGLGSWALAAGLVLLLAGALMWARPGPWRR</sequence>
<dbReference type="Pfam" id="PF13628">
    <property type="entry name" value="DUF4142"/>
    <property type="match status" value="1"/>
</dbReference>
<dbReference type="EMBL" id="BAAAVI010000028">
    <property type="protein sequence ID" value="GAA2878724.1"/>
    <property type="molecule type" value="Genomic_DNA"/>
</dbReference>
<dbReference type="PANTHER" id="PTHR38593:SF1">
    <property type="entry name" value="BLR2558 PROTEIN"/>
    <property type="match status" value="1"/>
</dbReference>
<accession>A0ABN3W225</accession>
<dbReference type="RefSeq" id="WP_344973765.1">
    <property type="nucleotide sequence ID" value="NZ_BAAAVI010000028.1"/>
</dbReference>
<keyword evidence="1" id="KW-0472">Membrane</keyword>
<dbReference type="InterPro" id="IPR025419">
    <property type="entry name" value="DUF4142"/>
</dbReference>
<comment type="caution">
    <text evidence="3">The sequence shown here is derived from an EMBL/GenBank/DDBJ whole genome shotgun (WGS) entry which is preliminary data.</text>
</comment>
<gene>
    <name evidence="3" type="ORF">GCM10010517_40820</name>
</gene>
<dbReference type="Gene3D" id="1.20.1260.10">
    <property type="match status" value="1"/>
</dbReference>
<feature type="transmembrane region" description="Helical" evidence="1">
    <location>
        <begin position="199"/>
        <end position="219"/>
    </location>
</feature>
<evidence type="ECO:0000256" key="1">
    <source>
        <dbReference type="SAM" id="Phobius"/>
    </source>
</evidence>
<keyword evidence="1" id="KW-1133">Transmembrane helix</keyword>
<proteinExistence type="predicted"/>
<evidence type="ECO:0000259" key="2">
    <source>
        <dbReference type="Pfam" id="PF13628"/>
    </source>
</evidence>
<name>A0ABN3W225_9ACTN</name>
<feature type="domain" description="DUF4142" evidence="2">
    <location>
        <begin position="35"/>
        <end position="166"/>
    </location>
</feature>
<keyword evidence="1" id="KW-0812">Transmembrane</keyword>
<keyword evidence="4" id="KW-1185">Reference proteome</keyword>
<dbReference type="Proteomes" id="UP001500831">
    <property type="component" value="Unassembled WGS sequence"/>
</dbReference>
<dbReference type="InterPro" id="IPR012347">
    <property type="entry name" value="Ferritin-like"/>
</dbReference>
<organism evidence="3 4">
    <name type="scientific">Streptosporangium fragile</name>
    <dbReference type="NCBI Taxonomy" id="46186"/>
    <lineage>
        <taxon>Bacteria</taxon>
        <taxon>Bacillati</taxon>
        <taxon>Actinomycetota</taxon>
        <taxon>Actinomycetes</taxon>
        <taxon>Streptosporangiales</taxon>
        <taxon>Streptosporangiaceae</taxon>
        <taxon>Streptosporangium</taxon>
    </lineage>
</organism>